<dbReference type="AlphaFoldDB" id="A0A1L9P6Z2"/>
<accession>A0A1L9P6Z2</accession>
<name>A0A1L9P6Z2_ASPVE</name>
<reference evidence="2" key="1">
    <citation type="journal article" date="2017" name="Genome Biol.">
        <title>Comparative genomics reveals high biological diversity and specific adaptations in the industrially and medically important fungal genus Aspergillus.</title>
        <authorList>
            <person name="de Vries R.P."/>
            <person name="Riley R."/>
            <person name="Wiebenga A."/>
            <person name="Aguilar-Osorio G."/>
            <person name="Amillis S."/>
            <person name="Uchima C.A."/>
            <person name="Anderluh G."/>
            <person name="Asadollahi M."/>
            <person name="Askin M."/>
            <person name="Barry K."/>
            <person name="Battaglia E."/>
            <person name="Bayram O."/>
            <person name="Benocci T."/>
            <person name="Braus-Stromeyer S.A."/>
            <person name="Caldana C."/>
            <person name="Canovas D."/>
            <person name="Cerqueira G.C."/>
            <person name="Chen F."/>
            <person name="Chen W."/>
            <person name="Choi C."/>
            <person name="Clum A."/>
            <person name="Dos Santos R.A."/>
            <person name="Damasio A.R."/>
            <person name="Diallinas G."/>
            <person name="Emri T."/>
            <person name="Fekete E."/>
            <person name="Flipphi M."/>
            <person name="Freyberg S."/>
            <person name="Gallo A."/>
            <person name="Gournas C."/>
            <person name="Habgood R."/>
            <person name="Hainaut M."/>
            <person name="Harispe M.L."/>
            <person name="Henrissat B."/>
            <person name="Hilden K.S."/>
            <person name="Hope R."/>
            <person name="Hossain A."/>
            <person name="Karabika E."/>
            <person name="Karaffa L."/>
            <person name="Karanyi Z."/>
            <person name="Krasevec N."/>
            <person name="Kuo A."/>
            <person name="Kusch H."/>
            <person name="LaButti K."/>
            <person name="Lagendijk E.L."/>
            <person name="Lapidus A."/>
            <person name="Levasseur A."/>
            <person name="Lindquist E."/>
            <person name="Lipzen A."/>
            <person name="Logrieco A.F."/>
            <person name="MacCabe A."/>
            <person name="Maekelae M.R."/>
            <person name="Malavazi I."/>
            <person name="Melin P."/>
            <person name="Meyer V."/>
            <person name="Mielnichuk N."/>
            <person name="Miskei M."/>
            <person name="Molnar A.P."/>
            <person name="Mule G."/>
            <person name="Ngan C.Y."/>
            <person name="Orejas M."/>
            <person name="Orosz E."/>
            <person name="Ouedraogo J.P."/>
            <person name="Overkamp K.M."/>
            <person name="Park H.-S."/>
            <person name="Perrone G."/>
            <person name="Piumi F."/>
            <person name="Punt P.J."/>
            <person name="Ram A.F."/>
            <person name="Ramon A."/>
            <person name="Rauscher S."/>
            <person name="Record E."/>
            <person name="Riano-Pachon D.M."/>
            <person name="Robert V."/>
            <person name="Roehrig J."/>
            <person name="Ruller R."/>
            <person name="Salamov A."/>
            <person name="Salih N.S."/>
            <person name="Samson R.A."/>
            <person name="Sandor E."/>
            <person name="Sanguinetti M."/>
            <person name="Schuetze T."/>
            <person name="Sepcic K."/>
            <person name="Shelest E."/>
            <person name="Sherlock G."/>
            <person name="Sophianopoulou V."/>
            <person name="Squina F.M."/>
            <person name="Sun H."/>
            <person name="Susca A."/>
            <person name="Todd R.B."/>
            <person name="Tsang A."/>
            <person name="Unkles S.E."/>
            <person name="van de Wiele N."/>
            <person name="van Rossen-Uffink D."/>
            <person name="Oliveira J.V."/>
            <person name="Vesth T.C."/>
            <person name="Visser J."/>
            <person name="Yu J.-H."/>
            <person name="Zhou M."/>
            <person name="Andersen M.R."/>
            <person name="Archer D.B."/>
            <person name="Baker S.E."/>
            <person name="Benoit I."/>
            <person name="Brakhage A.A."/>
            <person name="Braus G.H."/>
            <person name="Fischer R."/>
            <person name="Frisvad J.C."/>
            <person name="Goldman G.H."/>
            <person name="Houbraken J."/>
            <person name="Oakley B."/>
            <person name="Pocsi I."/>
            <person name="Scazzocchio C."/>
            <person name="Seiboth B."/>
            <person name="vanKuyk P.A."/>
            <person name="Wortman J."/>
            <person name="Dyer P.S."/>
            <person name="Grigoriev I.V."/>
        </authorList>
    </citation>
    <scope>NUCLEOTIDE SEQUENCE [LARGE SCALE GENOMIC DNA]</scope>
    <source>
        <strain evidence="2">CBS 583.65</strain>
    </source>
</reference>
<protein>
    <submittedName>
        <fullName evidence="1">Uncharacterized protein</fullName>
    </submittedName>
</protein>
<proteinExistence type="predicted"/>
<keyword evidence="2" id="KW-1185">Reference proteome</keyword>
<evidence type="ECO:0000313" key="1">
    <source>
        <dbReference type="EMBL" id="OJI97268.1"/>
    </source>
</evidence>
<dbReference type="GeneID" id="63726775"/>
<dbReference type="RefSeq" id="XP_040663031.1">
    <property type="nucleotide sequence ID" value="XM_040811264.1"/>
</dbReference>
<dbReference type="Proteomes" id="UP000184073">
    <property type="component" value="Unassembled WGS sequence"/>
</dbReference>
<gene>
    <name evidence="1" type="ORF">ASPVEDRAFT_36681</name>
</gene>
<evidence type="ECO:0000313" key="2">
    <source>
        <dbReference type="Proteomes" id="UP000184073"/>
    </source>
</evidence>
<organism evidence="1 2">
    <name type="scientific">Aspergillus versicolor CBS 583.65</name>
    <dbReference type="NCBI Taxonomy" id="1036611"/>
    <lineage>
        <taxon>Eukaryota</taxon>
        <taxon>Fungi</taxon>
        <taxon>Dikarya</taxon>
        <taxon>Ascomycota</taxon>
        <taxon>Pezizomycotina</taxon>
        <taxon>Eurotiomycetes</taxon>
        <taxon>Eurotiomycetidae</taxon>
        <taxon>Eurotiales</taxon>
        <taxon>Aspergillaceae</taxon>
        <taxon>Aspergillus</taxon>
        <taxon>Aspergillus subgen. Nidulantes</taxon>
    </lineage>
</organism>
<dbReference type="VEuPathDB" id="FungiDB:ASPVEDRAFT_36681"/>
<dbReference type="EMBL" id="KV878125">
    <property type="protein sequence ID" value="OJI97268.1"/>
    <property type="molecule type" value="Genomic_DNA"/>
</dbReference>
<sequence length="89" mass="9401">MSIRLGAGLATLGLGSGLIGGQRCLTLPGIVRAPARLPSSIFRRAHLAGKRKHGSNSRLWMKLSGQSFEPRDAAVLFQIISLSFVAGDS</sequence>